<keyword evidence="3" id="KW-1185">Reference proteome</keyword>
<dbReference type="OrthoDB" id="5866195at2759"/>
<feature type="region of interest" description="Disordered" evidence="1">
    <location>
        <begin position="146"/>
        <end position="166"/>
    </location>
</feature>
<gene>
    <name evidence="2" type="ORF">NAV_LOCUS7097</name>
</gene>
<name>A0A498SQJ4_ACAVI</name>
<dbReference type="AlphaFoldDB" id="A0A498SQJ4"/>
<feature type="region of interest" description="Disordered" evidence="1">
    <location>
        <begin position="256"/>
        <end position="276"/>
    </location>
</feature>
<reference evidence="2 3" key="1">
    <citation type="submission" date="2018-08" db="EMBL/GenBank/DDBJ databases">
        <authorList>
            <person name="Laetsch R D."/>
            <person name="Stevens L."/>
            <person name="Kumar S."/>
            <person name="Blaxter L. M."/>
        </authorList>
    </citation>
    <scope>NUCLEOTIDE SEQUENCE [LARGE SCALE GENOMIC DNA]</scope>
</reference>
<dbReference type="EMBL" id="UPTC01001644">
    <property type="protein sequence ID" value="VBB32306.1"/>
    <property type="molecule type" value="Genomic_DNA"/>
</dbReference>
<organism evidence="2 3">
    <name type="scientific">Acanthocheilonema viteae</name>
    <name type="common">Filarial nematode worm</name>
    <name type="synonym">Dipetalonema viteae</name>
    <dbReference type="NCBI Taxonomy" id="6277"/>
    <lineage>
        <taxon>Eukaryota</taxon>
        <taxon>Metazoa</taxon>
        <taxon>Ecdysozoa</taxon>
        <taxon>Nematoda</taxon>
        <taxon>Chromadorea</taxon>
        <taxon>Rhabditida</taxon>
        <taxon>Spirurina</taxon>
        <taxon>Spiruromorpha</taxon>
        <taxon>Filarioidea</taxon>
        <taxon>Onchocercidae</taxon>
        <taxon>Acanthocheilonema</taxon>
    </lineage>
</organism>
<dbReference type="Proteomes" id="UP000276991">
    <property type="component" value="Unassembled WGS sequence"/>
</dbReference>
<feature type="compositionally biased region" description="Polar residues" evidence="1">
    <location>
        <begin position="146"/>
        <end position="160"/>
    </location>
</feature>
<evidence type="ECO:0000313" key="2">
    <source>
        <dbReference type="EMBL" id="VBB32306.1"/>
    </source>
</evidence>
<evidence type="ECO:0000313" key="3">
    <source>
        <dbReference type="Proteomes" id="UP000276991"/>
    </source>
</evidence>
<evidence type="ECO:0000256" key="1">
    <source>
        <dbReference type="SAM" id="MobiDB-lite"/>
    </source>
</evidence>
<feature type="region of interest" description="Disordered" evidence="1">
    <location>
        <begin position="1"/>
        <end position="23"/>
    </location>
</feature>
<sequence length="276" mass="32085">MKLCQSAEANSMDENHAPAQSPSLERKKMIDELASMVYYKSKALIECQKLAEYGTELIKRKKATKTRLRRVIGKQIQDDKYDNVALIIAKKREIQKRLNTLTEMIKHCGEEIHTKQIKCENDYPREKMQSIFRNIRGMELENTGTPTDFSLQTDVSTEPSNVEKPNEKIKQEKSNLEQLEDLLKEAKEREDRTLFLHRCIIESDLSYTRQAFELMLNNSRLLHICLLGFEMVRDLLMPNNDVKDLADCQKDTKQDVDEYGESAKFNGPKSKTDEME</sequence>
<proteinExistence type="predicted"/>
<accession>A0A498SQJ4</accession>
<protein>
    <submittedName>
        <fullName evidence="2">Uncharacterized protein</fullName>
    </submittedName>
</protein>